<evidence type="ECO:0000256" key="8">
    <source>
        <dbReference type="ARBA" id="ARBA00022723"/>
    </source>
</evidence>
<comment type="caution">
    <text evidence="14">The sequence shown here is derived from an EMBL/GenBank/DDBJ whole genome shotgun (WGS) entry which is preliminary data.</text>
</comment>
<dbReference type="STRING" id="40998.A0A2P8A432"/>
<dbReference type="GO" id="GO:0005737">
    <property type="term" value="C:cytoplasm"/>
    <property type="evidence" value="ECO:0007669"/>
    <property type="project" value="UniProtKB-SubCell"/>
</dbReference>
<dbReference type="InterPro" id="IPR044248">
    <property type="entry name" value="DPH3/4-like"/>
</dbReference>
<name>A0A2P8A432_9PEZI</name>
<evidence type="ECO:0000256" key="10">
    <source>
        <dbReference type="ARBA" id="ARBA00023004"/>
    </source>
</evidence>
<dbReference type="CDD" id="cd06257">
    <property type="entry name" value="DnaJ"/>
    <property type="match status" value="1"/>
</dbReference>
<evidence type="ECO:0000256" key="11">
    <source>
        <dbReference type="ARBA" id="ARBA00023242"/>
    </source>
</evidence>
<evidence type="ECO:0000313" key="15">
    <source>
        <dbReference type="Proteomes" id="UP000243723"/>
    </source>
</evidence>
<keyword evidence="9" id="KW-0862">Zinc</keyword>
<feature type="domain" description="J" evidence="12">
    <location>
        <begin position="3"/>
        <end position="84"/>
    </location>
</feature>
<accession>A0A2P8A432</accession>
<dbReference type="InterPro" id="IPR007872">
    <property type="entry name" value="DPH_MB_dom"/>
</dbReference>
<dbReference type="Gene3D" id="3.10.660.10">
    <property type="entry name" value="DPH Zinc finger"/>
    <property type="match status" value="1"/>
</dbReference>
<evidence type="ECO:0000256" key="1">
    <source>
        <dbReference type="ARBA" id="ARBA00003474"/>
    </source>
</evidence>
<evidence type="ECO:0000256" key="6">
    <source>
        <dbReference type="ARBA" id="ARBA00021797"/>
    </source>
</evidence>
<evidence type="ECO:0000256" key="5">
    <source>
        <dbReference type="ARBA" id="ARBA00006169"/>
    </source>
</evidence>
<dbReference type="GO" id="GO:0046872">
    <property type="term" value="F:metal ion binding"/>
    <property type="evidence" value="ECO:0007669"/>
    <property type="project" value="UniProtKB-KW"/>
</dbReference>
<dbReference type="PANTHER" id="PTHR21454">
    <property type="entry name" value="DPH3 HOMOLOG-RELATED"/>
    <property type="match status" value="1"/>
</dbReference>
<dbReference type="AlphaFoldDB" id="A0A2P8A432"/>
<dbReference type="GO" id="GO:0017183">
    <property type="term" value="P:protein histidyl modification to diphthamide"/>
    <property type="evidence" value="ECO:0007669"/>
    <property type="project" value="UniProtKB-UniPathway"/>
</dbReference>
<evidence type="ECO:0000256" key="7">
    <source>
        <dbReference type="ARBA" id="ARBA00022490"/>
    </source>
</evidence>
<sequence>MEDYYTVLGLSTRRNDPCLNPQDVRKAYRQALLKYHPDKVESDHRQTQDAATNSVNAHYTIDQITAALSILSDPASRAEYDQKLRLVRQSEQATRANESARFFSGLDVADLDDLDYDEDKGIWRRSCRCGHDEGFIITEDDLDAAATTGELVIGCRGCSLWLKVLFQLAPEDRSHN</sequence>
<gene>
    <name evidence="14" type="ORF">B9Z65_2611</name>
</gene>
<dbReference type="UniPathway" id="UPA00559"/>
<dbReference type="SMART" id="SM00271">
    <property type="entry name" value="DnaJ"/>
    <property type="match status" value="1"/>
</dbReference>
<evidence type="ECO:0000256" key="2">
    <source>
        <dbReference type="ARBA" id="ARBA00004123"/>
    </source>
</evidence>
<evidence type="ECO:0000313" key="14">
    <source>
        <dbReference type="EMBL" id="PSK55222.1"/>
    </source>
</evidence>
<feature type="domain" description="DPH-type MB" evidence="13">
    <location>
        <begin position="105"/>
        <end position="167"/>
    </location>
</feature>
<keyword evidence="15" id="KW-1185">Reference proteome</keyword>
<dbReference type="Proteomes" id="UP000243723">
    <property type="component" value="Unassembled WGS sequence"/>
</dbReference>
<comment type="similarity">
    <text evidence="5">Belongs to the DPH4 family.</text>
</comment>
<reference evidence="14 15" key="1">
    <citation type="submission" date="2017-05" db="EMBL/GenBank/DDBJ databases">
        <title>Draft genome sequence of Elsinoe australis.</title>
        <authorList>
            <person name="Cheng Q."/>
        </authorList>
    </citation>
    <scope>NUCLEOTIDE SEQUENCE [LARGE SCALE GENOMIC DNA]</scope>
    <source>
        <strain evidence="14 15">NL1</strain>
    </source>
</reference>
<comment type="function">
    <text evidence="1">Required for the first step of diphthamide biosynthesis, the transfer of 3-amino-3-carboxypropyl from S-adenosyl-L-methionine to a histidine residue. Diphthamide is a post-translational modification of histidine which occurs in elongation factor 2.</text>
</comment>
<dbReference type="SUPFAM" id="SSF144217">
    <property type="entry name" value="CSL zinc finger"/>
    <property type="match status" value="1"/>
</dbReference>
<evidence type="ECO:0000256" key="3">
    <source>
        <dbReference type="ARBA" id="ARBA00004496"/>
    </source>
</evidence>
<dbReference type="Pfam" id="PF00226">
    <property type="entry name" value="DnaJ"/>
    <property type="match status" value="1"/>
</dbReference>
<dbReference type="InterPro" id="IPR036671">
    <property type="entry name" value="DPH_MB_sf"/>
</dbReference>
<dbReference type="Pfam" id="PF05207">
    <property type="entry name" value="Zn_ribbon_CSL"/>
    <property type="match status" value="1"/>
</dbReference>
<dbReference type="InterPro" id="IPR001623">
    <property type="entry name" value="DnaJ_domain"/>
</dbReference>
<comment type="pathway">
    <text evidence="4">Protein modification; peptidyl-diphthamide biosynthesis.</text>
</comment>
<dbReference type="Gene3D" id="1.10.287.110">
    <property type="entry name" value="DnaJ domain"/>
    <property type="match status" value="1"/>
</dbReference>
<dbReference type="InterPro" id="IPR036869">
    <property type="entry name" value="J_dom_sf"/>
</dbReference>
<evidence type="ECO:0000256" key="9">
    <source>
        <dbReference type="ARBA" id="ARBA00022833"/>
    </source>
</evidence>
<dbReference type="PROSITE" id="PS51074">
    <property type="entry name" value="DPH_MB"/>
    <property type="match status" value="1"/>
</dbReference>
<organism evidence="14 15">
    <name type="scientific">Elsinoe australis</name>
    <dbReference type="NCBI Taxonomy" id="40998"/>
    <lineage>
        <taxon>Eukaryota</taxon>
        <taxon>Fungi</taxon>
        <taxon>Dikarya</taxon>
        <taxon>Ascomycota</taxon>
        <taxon>Pezizomycotina</taxon>
        <taxon>Dothideomycetes</taxon>
        <taxon>Dothideomycetidae</taxon>
        <taxon>Myriangiales</taxon>
        <taxon>Elsinoaceae</taxon>
        <taxon>Elsinoe</taxon>
    </lineage>
</organism>
<evidence type="ECO:0000259" key="12">
    <source>
        <dbReference type="PROSITE" id="PS50076"/>
    </source>
</evidence>
<dbReference type="OrthoDB" id="445556at2759"/>
<keyword evidence="7" id="KW-0963">Cytoplasm</keyword>
<comment type="subcellular location">
    <subcellularLocation>
        <location evidence="3">Cytoplasm</location>
    </subcellularLocation>
    <subcellularLocation>
        <location evidence="2">Nucleus</location>
    </subcellularLocation>
</comment>
<dbReference type="PANTHER" id="PTHR21454:SF46">
    <property type="entry name" value="DIPHTHAMIDE BIOSYNTHESIS PROTEIN 4"/>
    <property type="match status" value="1"/>
</dbReference>
<keyword evidence="8" id="KW-0479">Metal-binding</keyword>
<evidence type="ECO:0000256" key="4">
    <source>
        <dbReference type="ARBA" id="ARBA00005156"/>
    </source>
</evidence>
<proteinExistence type="inferred from homology"/>
<dbReference type="EMBL" id="NHZQ01000067">
    <property type="protein sequence ID" value="PSK55222.1"/>
    <property type="molecule type" value="Genomic_DNA"/>
</dbReference>
<dbReference type="SUPFAM" id="SSF46565">
    <property type="entry name" value="Chaperone J-domain"/>
    <property type="match status" value="1"/>
</dbReference>
<keyword evidence="10" id="KW-0408">Iron</keyword>
<dbReference type="GO" id="GO:0005634">
    <property type="term" value="C:nucleus"/>
    <property type="evidence" value="ECO:0007669"/>
    <property type="project" value="UniProtKB-SubCell"/>
</dbReference>
<evidence type="ECO:0000259" key="13">
    <source>
        <dbReference type="PROSITE" id="PS51074"/>
    </source>
</evidence>
<dbReference type="PROSITE" id="PS50076">
    <property type="entry name" value="DNAJ_2"/>
    <property type="match status" value="1"/>
</dbReference>
<protein>
    <recommendedName>
        <fullName evidence="6">Diphthamide biosynthesis protein 4</fullName>
    </recommendedName>
</protein>
<keyword evidence="11" id="KW-0539">Nucleus</keyword>